<dbReference type="STRING" id="644801.Psest_3146"/>
<sequence>MMTTCPVCGTEFVKRRKNHKHCSSRCTLSLFRIRQKALEAFHSTLLSLHSKASLALLIDGMTPQHKEDNS</sequence>
<name>L0GPC9_STUST</name>
<reference evidence="1 2" key="1">
    <citation type="submission" date="2011-10" db="EMBL/GenBank/DDBJ databases">
        <title>Complete sequence of chromosome of Pseudomonas stutzeri RCH2.</title>
        <authorList>
            <consortium name="US DOE Joint Genome Institute"/>
            <person name="Lucas S."/>
            <person name="Han J."/>
            <person name="Lapidus A."/>
            <person name="Cheng J.-F."/>
            <person name="Goodwin L."/>
            <person name="Pitluck S."/>
            <person name="Peters L."/>
            <person name="Ovchinnikova G."/>
            <person name="Zeytun A."/>
            <person name="Lu M."/>
            <person name="Detter J.C."/>
            <person name="Han C."/>
            <person name="Tapia R."/>
            <person name="Land M."/>
            <person name="Hauser L."/>
            <person name="Kyrpides N."/>
            <person name="Ivanova N."/>
            <person name="Pagani I."/>
            <person name="Chakraborty R."/>
            <person name="Arkin A."/>
            <person name="Dehal P."/>
            <person name="Wall J."/>
            <person name="Hazen T."/>
            <person name="Woyke T."/>
        </authorList>
    </citation>
    <scope>NUCLEOTIDE SEQUENCE [LARGE SCALE GENOMIC DNA]</scope>
    <source>
        <strain evidence="1 2">RCH2</strain>
    </source>
</reference>
<evidence type="ECO:0000313" key="2">
    <source>
        <dbReference type="Proteomes" id="UP000010820"/>
    </source>
</evidence>
<dbReference type="HOGENOM" id="CLU_2754872_0_0_6"/>
<dbReference type="KEGG" id="psh:Psest_3146"/>
<accession>L0GPC9</accession>
<dbReference type="Proteomes" id="UP000010820">
    <property type="component" value="Chromosome"/>
</dbReference>
<gene>
    <name evidence="1" type="ORF">Psest_3146</name>
</gene>
<proteinExistence type="predicted"/>
<evidence type="ECO:0000313" key="1">
    <source>
        <dbReference type="EMBL" id="AGA87642.1"/>
    </source>
</evidence>
<organism evidence="1 2">
    <name type="scientific">Stutzerimonas stutzeri RCH2</name>
    <dbReference type="NCBI Taxonomy" id="644801"/>
    <lineage>
        <taxon>Bacteria</taxon>
        <taxon>Pseudomonadati</taxon>
        <taxon>Pseudomonadota</taxon>
        <taxon>Gammaproteobacteria</taxon>
        <taxon>Pseudomonadales</taxon>
        <taxon>Pseudomonadaceae</taxon>
        <taxon>Stutzerimonas</taxon>
    </lineage>
</organism>
<protein>
    <submittedName>
        <fullName evidence="1">Uncharacterized protein</fullName>
    </submittedName>
</protein>
<dbReference type="AlphaFoldDB" id="L0GPC9"/>
<dbReference type="EMBL" id="CP003071">
    <property type="protein sequence ID" value="AGA87642.1"/>
    <property type="molecule type" value="Genomic_DNA"/>
</dbReference>
<dbReference type="RefSeq" id="WP_015277877.1">
    <property type="nucleotide sequence ID" value="NC_019936.1"/>
</dbReference>